<dbReference type="InterPro" id="IPR001164">
    <property type="entry name" value="ArfGAP_dom"/>
</dbReference>
<dbReference type="PRINTS" id="PR00405">
    <property type="entry name" value="REVINTRACTNG"/>
</dbReference>
<dbReference type="AlphaFoldDB" id="A0A8H3KU43"/>
<dbReference type="Proteomes" id="UP000615446">
    <property type="component" value="Unassembled WGS sequence"/>
</dbReference>
<dbReference type="EMBL" id="BLAL01000011">
    <property type="protein sequence ID" value="GES74185.1"/>
    <property type="molecule type" value="Genomic_DNA"/>
</dbReference>
<dbReference type="InterPro" id="IPR037278">
    <property type="entry name" value="ARFGAP/RecO"/>
</dbReference>
<evidence type="ECO:0000256" key="5">
    <source>
        <dbReference type="PROSITE-ProRule" id="PRU00288"/>
    </source>
</evidence>
<feature type="region of interest" description="Disordered" evidence="6">
    <location>
        <begin position="126"/>
        <end position="151"/>
    </location>
</feature>
<dbReference type="PANTHER" id="PTHR45705">
    <property type="entry name" value="FI20236P1"/>
    <property type="match status" value="1"/>
</dbReference>
<feature type="region of interest" description="Disordered" evidence="6">
    <location>
        <begin position="266"/>
        <end position="343"/>
    </location>
</feature>
<evidence type="ECO:0000256" key="1">
    <source>
        <dbReference type="ARBA" id="ARBA00022468"/>
    </source>
</evidence>
<keyword evidence="2" id="KW-0479">Metal-binding</keyword>
<keyword evidence="1" id="KW-0343">GTPase activation</keyword>
<dbReference type="PROSITE" id="PS50115">
    <property type="entry name" value="ARFGAP"/>
    <property type="match status" value="1"/>
</dbReference>
<feature type="domain" description="Arf-GAP" evidence="8">
    <location>
        <begin position="13"/>
        <end position="133"/>
    </location>
</feature>
<dbReference type="InterPro" id="IPR051718">
    <property type="entry name" value="ARF_GTPase-activating"/>
</dbReference>
<dbReference type="SUPFAM" id="SSF57863">
    <property type="entry name" value="ArfGap/RecO-like zinc finger"/>
    <property type="match status" value="1"/>
</dbReference>
<comment type="caution">
    <text evidence="9">The sequence shown here is derived from an EMBL/GenBank/DDBJ whole genome shotgun (WGS) entry which is preliminary data.</text>
</comment>
<evidence type="ECO:0000313" key="10">
    <source>
        <dbReference type="Proteomes" id="UP000615446"/>
    </source>
</evidence>
<evidence type="ECO:0000256" key="6">
    <source>
        <dbReference type="SAM" id="MobiDB-lite"/>
    </source>
</evidence>
<feature type="domain" description="UBA" evidence="7">
    <location>
        <begin position="220"/>
        <end position="260"/>
    </location>
</feature>
<evidence type="ECO:0000256" key="4">
    <source>
        <dbReference type="ARBA" id="ARBA00022833"/>
    </source>
</evidence>
<dbReference type="GO" id="GO:0005737">
    <property type="term" value="C:cytoplasm"/>
    <property type="evidence" value="ECO:0007669"/>
    <property type="project" value="TreeGrafter"/>
</dbReference>
<dbReference type="FunFam" id="1.10.220.150:FF:000009">
    <property type="entry name" value="stromal membrane-associated protein 1 isoform X1"/>
    <property type="match status" value="1"/>
</dbReference>
<dbReference type="Pfam" id="PF01412">
    <property type="entry name" value="ArfGap"/>
    <property type="match status" value="1"/>
</dbReference>
<feature type="compositionally biased region" description="Low complexity" evidence="6">
    <location>
        <begin position="296"/>
        <end position="319"/>
    </location>
</feature>
<evidence type="ECO:0000256" key="2">
    <source>
        <dbReference type="ARBA" id="ARBA00022723"/>
    </source>
</evidence>
<protein>
    <submittedName>
        <fullName evidence="9">GTPase activating protein Ucp3</fullName>
    </submittedName>
</protein>
<dbReference type="PANTHER" id="PTHR45705:SF1">
    <property type="entry name" value="FI20236P1"/>
    <property type="match status" value="1"/>
</dbReference>
<evidence type="ECO:0000259" key="7">
    <source>
        <dbReference type="PROSITE" id="PS50030"/>
    </source>
</evidence>
<name>A0A8H3KU43_9GLOM</name>
<dbReference type="GO" id="GO:0005096">
    <property type="term" value="F:GTPase activator activity"/>
    <property type="evidence" value="ECO:0007669"/>
    <property type="project" value="UniProtKB-KW"/>
</dbReference>
<dbReference type="GO" id="GO:0008270">
    <property type="term" value="F:zinc ion binding"/>
    <property type="evidence" value="ECO:0007669"/>
    <property type="project" value="UniProtKB-KW"/>
</dbReference>
<keyword evidence="3 5" id="KW-0863">Zinc-finger</keyword>
<dbReference type="Gene3D" id="1.10.8.10">
    <property type="entry name" value="DNA helicase RuvA subunit, C-terminal domain"/>
    <property type="match status" value="2"/>
</dbReference>
<dbReference type="CDD" id="cd08204">
    <property type="entry name" value="ArfGap"/>
    <property type="match status" value="1"/>
</dbReference>
<reference evidence="9" key="1">
    <citation type="submission" date="2019-10" db="EMBL/GenBank/DDBJ databases">
        <title>Conservation and host-specific expression of non-tandemly repeated heterogenous ribosome RNA gene in arbuscular mycorrhizal fungi.</title>
        <authorList>
            <person name="Maeda T."/>
            <person name="Kobayashi Y."/>
            <person name="Nakagawa T."/>
            <person name="Ezawa T."/>
            <person name="Yamaguchi K."/>
            <person name="Bino T."/>
            <person name="Nishimoto Y."/>
            <person name="Shigenobu S."/>
            <person name="Kawaguchi M."/>
        </authorList>
    </citation>
    <scope>NUCLEOTIDE SEQUENCE</scope>
    <source>
        <strain evidence="9">HR1</strain>
    </source>
</reference>
<keyword evidence="4" id="KW-0862">Zinc</keyword>
<dbReference type="PROSITE" id="PS50030">
    <property type="entry name" value="UBA"/>
    <property type="match status" value="2"/>
</dbReference>
<evidence type="ECO:0000313" key="9">
    <source>
        <dbReference type="EMBL" id="GES74185.1"/>
    </source>
</evidence>
<accession>A0A8H3KU43</accession>
<dbReference type="InterPro" id="IPR009060">
    <property type="entry name" value="UBA-like_sf"/>
</dbReference>
<dbReference type="InterPro" id="IPR047878">
    <property type="entry name" value="UBL7_UBA"/>
</dbReference>
<dbReference type="SMART" id="SM00105">
    <property type="entry name" value="ArfGap"/>
    <property type="match status" value="1"/>
</dbReference>
<dbReference type="CDD" id="cd14326">
    <property type="entry name" value="UBA_UBL7"/>
    <property type="match status" value="1"/>
</dbReference>
<dbReference type="InterPro" id="IPR038508">
    <property type="entry name" value="ArfGAP_dom_sf"/>
</dbReference>
<dbReference type="Gene3D" id="1.10.220.150">
    <property type="entry name" value="Arf GTPase activating protein"/>
    <property type="match status" value="1"/>
</dbReference>
<sequence length="617" mass="68090">MDRAKKVVNEKNERILLEMTKQPGNDTCADCGAKGPRWASHNLGVFLCIRCGGLHRKMGTHISKVKSISLDSWTPEQIENMRQWGNLKANAKWNPHPELHPVPVNASDSEMERYIRNKYERRIYCDHPDKPKQSTFSSPAPPPTPPRRAANDSIIKYDNEHGNHDSALRQLKDMGFTDHARNREVLNTTNGDLSAAIEILCRLPSGSTSSTSSSTIPNISSDDKLTQLWNMGFQDEAKNRDALRRTGGNVEVAAALLLEARNAKNLNNNNASSPKPNPSVNYQTEQQRMQIKLPVSQSSSPSFIDSSSSQQISSQNSSQNILDPFGSLSLGTENQQPLSQQQQNKFDKNAILSLFSTPQQSSISNNFNSINSINNGIPLRSASSVGQQHQFSQTQQNLVSRRVGLNSNQSTLSNSTFENAKTPTSSGILNETDLFGLNFNTSNSTVSSNGFKGLNNGFDGRMNSFETGANNGSFIPDIPNIPFRNNNGLSSNNDLQNSIISPGMMADRQNSLPNFGNVTSTSFPLIENTNMLFTSTNTSSYHRIGQQITPSNFGTHRINPFSNGQLNQSDEQQKNLNLFNNQNQNQSNNNNHLFSTINGNGFMKSTSTNSGWPNMNN</sequence>
<proteinExistence type="predicted"/>
<dbReference type="OrthoDB" id="10266696at2759"/>
<feature type="domain" description="UBA" evidence="7">
    <location>
        <begin position="156"/>
        <end position="203"/>
    </location>
</feature>
<organism evidence="9 10">
    <name type="scientific">Rhizophagus clarus</name>
    <dbReference type="NCBI Taxonomy" id="94130"/>
    <lineage>
        <taxon>Eukaryota</taxon>
        <taxon>Fungi</taxon>
        <taxon>Fungi incertae sedis</taxon>
        <taxon>Mucoromycota</taxon>
        <taxon>Glomeromycotina</taxon>
        <taxon>Glomeromycetes</taxon>
        <taxon>Glomerales</taxon>
        <taxon>Glomeraceae</taxon>
        <taxon>Rhizophagus</taxon>
    </lineage>
</organism>
<evidence type="ECO:0000256" key="3">
    <source>
        <dbReference type="ARBA" id="ARBA00022771"/>
    </source>
</evidence>
<dbReference type="InterPro" id="IPR015940">
    <property type="entry name" value="UBA"/>
</dbReference>
<gene>
    <name evidence="9" type="ORF">RCL2_000168000</name>
</gene>
<evidence type="ECO:0000259" key="8">
    <source>
        <dbReference type="PROSITE" id="PS50115"/>
    </source>
</evidence>
<dbReference type="SUPFAM" id="SSF46934">
    <property type="entry name" value="UBA-like"/>
    <property type="match status" value="2"/>
</dbReference>
<feature type="compositionally biased region" description="Low complexity" evidence="6">
    <location>
        <begin position="266"/>
        <end position="281"/>
    </location>
</feature>
<dbReference type="Pfam" id="PF00627">
    <property type="entry name" value="UBA"/>
    <property type="match status" value="1"/>
</dbReference>
<dbReference type="SMART" id="SM00165">
    <property type="entry name" value="UBA"/>
    <property type="match status" value="2"/>
</dbReference>